<dbReference type="CDD" id="cd13606">
    <property type="entry name" value="PBP2_ProX_like"/>
    <property type="match status" value="1"/>
</dbReference>
<feature type="signal peptide" evidence="1">
    <location>
        <begin position="1"/>
        <end position="23"/>
    </location>
</feature>
<organism evidence="3 4">
    <name type="scientific">Microbacterium terricola</name>
    <dbReference type="NCBI Taxonomy" id="344163"/>
    <lineage>
        <taxon>Bacteria</taxon>
        <taxon>Bacillati</taxon>
        <taxon>Actinomycetota</taxon>
        <taxon>Actinomycetes</taxon>
        <taxon>Micrococcales</taxon>
        <taxon>Microbacteriaceae</taxon>
        <taxon>Microbacterium</taxon>
    </lineage>
</organism>
<dbReference type="Gene3D" id="3.40.190.10">
    <property type="entry name" value="Periplasmic binding protein-like II"/>
    <property type="match status" value="1"/>
</dbReference>
<keyword evidence="1" id="KW-0732">Signal</keyword>
<dbReference type="Proteomes" id="UP001317779">
    <property type="component" value="Chromosome"/>
</dbReference>
<evidence type="ECO:0000313" key="3">
    <source>
        <dbReference type="EMBL" id="BDV31416.1"/>
    </source>
</evidence>
<dbReference type="RefSeq" id="WP_263797995.1">
    <property type="nucleotide sequence ID" value="NZ_AP027141.1"/>
</dbReference>
<dbReference type="InterPro" id="IPR007210">
    <property type="entry name" value="ABC_Gly_betaine_transp_sub-bd"/>
</dbReference>
<evidence type="ECO:0000259" key="2">
    <source>
        <dbReference type="Pfam" id="PF04069"/>
    </source>
</evidence>
<keyword evidence="4" id="KW-1185">Reference proteome</keyword>
<dbReference type="Pfam" id="PF04069">
    <property type="entry name" value="OpuAC"/>
    <property type="match status" value="1"/>
</dbReference>
<gene>
    <name evidence="3" type="ORF">Microterr_20760</name>
</gene>
<dbReference type="SUPFAM" id="SSF53850">
    <property type="entry name" value="Periplasmic binding protein-like II"/>
    <property type="match status" value="1"/>
</dbReference>
<accession>A0ABM8E0V5</accession>
<evidence type="ECO:0000313" key="4">
    <source>
        <dbReference type="Proteomes" id="UP001317779"/>
    </source>
</evidence>
<feature type="domain" description="ABC-type glycine betaine transport system substrate-binding" evidence="2">
    <location>
        <begin position="46"/>
        <end position="299"/>
    </location>
</feature>
<protein>
    <submittedName>
        <fullName evidence="3">Glycine/betaine ABC transporter permease</fullName>
    </submittedName>
</protein>
<name>A0ABM8E0V5_9MICO</name>
<evidence type="ECO:0000256" key="1">
    <source>
        <dbReference type="SAM" id="SignalP"/>
    </source>
</evidence>
<feature type="chain" id="PRO_5046568666" evidence="1">
    <location>
        <begin position="24"/>
        <end position="304"/>
    </location>
</feature>
<dbReference type="PROSITE" id="PS51257">
    <property type="entry name" value="PROKAR_LIPOPROTEIN"/>
    <property type="match status" value="1"/>
</dbReference>
<sequence>MSTARTRLVLALGATAVAALTLAGCASSDPLEGDTDNSAEPSESSTIVIGSQAYYSNEIIAEIYAQALEGAGFEVERKFNIGQRDAYIPSLEDGSIDLFPEYTGNLLQFFDPETTATTSEEVYAALPDALPDGLTVLDQSPATDQDSYNVTAAFAEENNLVSIGDLAGIDGLVLGGAPELEDREYGPRGLKEVYGVTVGFDATADTTVDELVAGSIQVANVYSADPRIETEDLVTLEDPEGLFLASNVVPIVSEDVADEVADVINAVSAALTPEGLVALNVQSTVDKRSSDDIAAEWLAANDLG</sequence>
<reference evidence="3 4" key="1">
    <citation type="submission" date="2022-12" db="EMBL/GenBank/DDBJ databases">
        <title>Microbacterium terricola strain KV-448 chromosome, complete genome.</title>
        <authorList>
            <person name="Oshima T."/>
            <person name="Moriya T."/>
            <person name="Bessho Y."/>
        </authorList>
    </citation>
    <scope>NUCLEOTIDE SEQUENCE [LARGE SCALE GENOMIC DNA]</scope>
    <source>
        <strain evidence="3 4">KV-448</strain>
    </source>
</reference>
<proteinExistence type="predicted"/>
<dbReference type="EMBL" id="AP027141">
    <property type="protein sequence ID" value="BDV31416.1"/>
    <property type="molecule type" value="Genomic_DNA"/>
</dbReference>
<dbReference type="Gene3D" id="3.40.190.120">
    <property type="entry name" value="Osmoprotection protein (prox), domain 2"/>
    <property type="match status" value="1"/>
</dbReference>